<dbReference type="OrthoDB" id="3318at2759"/>
<dbReference type="GO" id="GO:0007030">
    <property type="term" value="P:Golgi organization"/>
    <property type="evidence" value="ECO:0007669"/>
    <property type="project" value="TreeGrafter"/>
</dbReference>
<evidence type="ECO:0000313" key="8">
    <source>
        <dbReference type="Proteomes" id="UP000028582"/>
    </source>
</evidence>
<accession>A0A080ZR46</accession>
<evidence type="ECO:0000313" key="7">
    <source>
        <dbReference type="EMBL" id="ETO69107.1"/>
    </source>
</evidence>
<dbReference type="Gene3D" id="2.30.42.10">
    <property type="match status" value="2"/>
</dbReference>
<keyword evidence="3" id="KW-0333">Golgi apparatus</keyword>
<dbReference type="FunFam" id="2.30.42.10:FF:000226">
    <property type="entry name" value="Golgi reassembly-stacking protein 2"/>
    <property type="match status" value="1"/>
</dbReference>
<feature type="region of interest" description="Disordered" evidence="5">
    <location>
        <begin position="1"/>
        <end position="22"/>
    </location>
</feature>
<dbReference type="PANTHER" id="PTHR12893">
    <property type="entry name" value="GOLGI REASSEMBLY STACKING PROTEIN GRASP"/>
    <property type="match status" value="1"/>
</dbReference>
<gene>
    <name evidence="7" type="ORF">F444_14223</name>
</gene>
<evidence type="ECO:0000256" key="1">
    <source>
        <dbReference type="ARBA" id="ARBA00004394"/>
    </source>
</evidence>
<feature type="domain" description="PDZ GRASP-type" evidence="6">
    <location>
        <begin position="30"/>
        <end position="120"/>
    </location>
</feature>
<dbReference type="GO" id="GO:0000139">
    <property type="term" value="C:Golgi membrane"/>
    <property type="evidence" value="ECO:0007669"/>
    <property type="project" value="UniProtKB-SubCell"/>
</dbReference>
<name>A0A080ZR46_PHYNI</name>
<dbReference type="SUPFAM" id="SSF50156">
    <property type="entry name" value="PDZ domain-like"/>
    <property type="match status" value="1"/>
</dbReference>
<feature type="region of interest" description="Disordered" evidence="5">
    <location>
        <begin position="276"/>
        <end position="354"/>
    </location>
</feature>
<reference evidence="7 8" key="1">
    <citation type="submission" date="2013-11" db="EMBL/GenBank/DDBJ databases">
        <title>The Genome Sequence of Phytophthora parasitica P1976.</title>
        <authorList>
            <consortium name="The Broad Institute Genomics Platform"/>
            <person name="Russ C."/>
            <person name="Tyler B."/>
            <person name="Panabieres F."/>
            <person name="Shan W."/>
            <person name="Tripathy S."/>
            <person name="Grunwald N."/>
            <person name="Machado M."/>
            <person name="Johnson C.S."/>
            <person name="Walker B."/>
            <person name="Young S."/>
            <person name="Zeng Q."/>
            <person name="Gargeya S."/>
            <person name="Fitzgerald M."/>
            <person name="Haas B."/>
            <person name="Abouelleil A."/>
            <person name="Allen A.W."/>
            <person name="Alvarado L."/>
            <person name="Arachchi H.M."/>
            <person name="Berlin A.M."/>
            <person name="Chapman S.B."/>
            <person name="Gainer-Dewar J."/>
            <person name="Goldberg J."/>
            <person name="Griggs A."/>
            <person name="Gujja S."/>
            <person name="Hansen M."/>
            <person name="Howarth C."/>
            <person name="Imamovic A."/>
            <person name="Ireland A."/>
            <person name="Larimer J."/>
            <person name="McCowan C."/>
            <person name="Murphy C."/>
            <person name="Pearson M."/>
            <person name="Poon T.W."/>
            <person name="Priest M."/>
            <person name="Roberts A."/>
            <person name="Saif S."/>
            <person name="Shea T."/>
            <person name="Sisk P."/>
            <person name="Sykes S."/>
            <person name="Wortman J."/>
            <person name="Nusbaum C."/>
            <person name="Birren B."/>
        </authorList>
    </citation>
    <scope>NUCLEOTIDE SEQUENCE [LARGE SCALE GENOMIC DNA]</scope>
    <source>
        <strain evidence="7 8">P1976</strain>
    </source>
</reference>
<evidence type="ECO:0000256" key="2">
    <source>
        <dbReference type="ARBA" id="ARBA00022737"/>
    </source>
</evidence>
<sequence length="369" mass="39813">MGNENSTLSGEEELRHDGRDDGTIEGGECYGFRVLGIQEQSPASTVGFVSFFDFILEANGIRLDTKDATLMELIAQSEDRPMQLKVFNVKAQTTRELQLTPSRKWPGKGLLGVTIRFDSYEGAEDQLLHVLNVAESSPAERAGLRADSDYLLGTPERVFADAEDLHDEILDALDGSFQCYVYNSLEDQVRIVSIVPTERWGGDGVLGAEVGHGYLHRLPSVCRGTIGSSVGFVNLPKDAKAATDAFCKINSCVVGDVGSNIHGDVTLCFVVKPQRHSENSPATSREQENQDEEVGTGTQSSSAAQDTSQAGATQLKSGERFDQEGGDADSSSEATRKAAEEVAPPAKPRYTARLDHQFPISTVAVLADP</sequence>
<evidence type="ECO:0000256" key="4">
    <source>
        <dbReference type="ARBA" id="ARBA00023136"/>
    </source>
</evidence>
<organism evidence="7 8">
    <name type="scientific">Phytophthora nicotianae P1976</name>
    <dbReference type="NCBI Taxonomy" id="1317066"/>
    <lineage>
        <taxon>Eukaryota</taxon>
        <taxon>Sar</taxon>
        <taxon>Stramenopiles</taxon>
        <taxon>Oomycota</taxon>
        <taxon>Peronosporomycetes</taxon>
        <taxon>Peronosporales</taxon>
        <taxon>Peronosporaceae</taxon>
        <taxon>Phytophthora</taxon>
    </lineage>
</organism>
<dbReference type="FunFam" id="2.30.42.10:FF:000183">
    <property type="entry name" value="Golgi reassembly-stacking protein 2"/>
    <property type="match status" value="1"/>
</dbReference>
<feature type="compositionally biased region" description="Low complexity" evidence="5">
    <location>
        <begin position="296"/>
        <end position="314"/>
    </location>
</feature>
<dbReference type="Pfam" id="PF04495">
    <property type="entry name" value="GRASP55_65"/>
    <property type="match status" value="1"/>
</dbReference>
<dbReference type="InterPro" id="IPR007583">
    <property type="entry name" value="GRASP55_65"/>
</dbReference>
<dbReference type="EMBL" id="ANJA01002583">
    <property type="protein sequence ID" value="ETO69107.1"/>
    <property type="molecule type" value="Genomic_DNA"/>
</dbReference>
<dbReference type="PANTHER" id="PTHR12893:SF0">
    <property type="entry name" value="GRASP65"/>
    <property type="match status" value="1"/>
</dbReference>
<feature type="domain" description="PDZ GRASP-type" evidence="6">
    <location>
        <begin position="126"/>
        <end position="215"/>
    </location>
</feature>
<proteinExistence type="predicted"/>
<dbReference type="PROSITE" id="PS51865">
    <property type="entry name" value="PDZ_GRASP"/>
    <property type="match status" value="2"/>
</dbReference>
<dbReference type="InterPro" id="IPR024958">
    <property type="entry name" value="GRASP_PDZ"/>
</dbReference>
<evidence type="ECO:0000256" key="3">
    <source>
        <dbReference type="ARBA" id="ARBA00023034"/>
    </source>
</evidence>
<keyword evidence="2" id="KW-0677">Repeat</keyword>
<dbReference type="AlphaFoldDB" id="A0A080ZR46"/>
<dbReference type="InterPro" id="IPR036034">
    <property type="entry name" value="PDZ_sf"/>
</dbReference>
<evidence type="ECO:0000259" key="6">
    <source>
        <dbReference type="PROSITE" id="PS51865"/>
    </source>
</evidence>
<protein>
    <recommendedName>
        <fullName evidence="6">PDZ GRASP-type domain-containing protein</fullName>
    </recommendedName>
</protein>
<comment type="caution">
    <text evidence="7">The sequence shown here is derived from an EMBL/GenBank/DDBJ whole genome shotgun (WGS) entry which is preliminary data.</text>
</comment>
<evidence type="ECO:0000256" key="5">
    <source>
        <dbReference type="SAM" id="MobiDB-lite"/>
    </source>
</evidence>
<comment type="subcellular location">
    <subcellularLocation>
        <location evidence="1">Golgi apparatus membrane</location>
    </subcellularLocation>
</comment>
<keyword evidence="4" id="KW-0472">Membrane</keyword>
<dbReference type="Proteomes" id="UP000028582">
    <property type="component" value="Unassembled WGS sequence"/>
</dbReference>
<feature type="compositionally biased region" description="Basic and acidic residues" evidence="5">
    <location>
        <begin position="12"/>
        <end position="22"/>
    </location>
</feature>